<dbReference type="InterPro" id="IPR003594">
    <property type="entry name" value="HATPase_dom"/>
</dbReference>
<dbReference type="CDD" id="cd00075">
    <property type="entry name" value="HATPase"/>
    <property type="match status" value="1"/>
</dbReference>
<dbReference type="Pfam" id="PF02518">
    <property type="entry name" value="HATPase_c"/>
    <property type="match status" value="1"/>
</dbReference>
<dbReference type="InterPro" id="IPR004358">
    <property type="entry name" value="Sig_transdc_His_kin-like_C"/>
</dbReference>
<keyword evidence="3" id="KW-0597">Phosphoprotein</keyword>
<evidence type="ECO:0000313" key="9">
    <source>
        <dbReference type="EMBL" id="MEL4455164.1"/>
    </source>
</evidence>
<comment type="caution">
    <text evidence="9">The sequence shown here is derived from an EMBL/GenBank/DDBJ whole genome shotgun (WGS) entry which is preliminary data.</text>
</comment>
<keyword evidence="7" id="KW-0812">Transmembrane</keyword>
<dbReference type="SUPFAM" id="SSF55874">
    <property type="entry name" value="ATPase domain of HSP90 chaperone/DNA topoisomerase II/histidine kinase"/>
    <property type="match status" value="1"/>
</dbReference>
<keyword evidence="5 9" id="KW-0418">Kinase</keyword>
<accession>A0ABU9KY93</accession>
<dbReference type="RefSeq" id="WP_342158947.1">
    <property type="nucleotide sequence ID" value="NZ_JBCDNA010000001.1"/>
</dbReference>
<organism evidence="9 10">
    <name type="scientific">Lutimonas vermicola</name>
    <dbReference type="NCBI Taxonomy" id="414288"/>
    <lineage>
        <taxon>Bacteria</taxon>
        <taxon>Pseudomonadati</taxon>
        <taxon>Bacteroidota</taxon>
        <taxon>Flavobacteriia</taxon>
        <taxon>Flavobacteriales</taxon>
        <taxon>Flavobacteriaceae</taxon>
        <taxon>Lutimonas</taxon>
    </lineage>
</organism>
<name>A0ABU9KY93_9FLAO</name>
<evidence type="ECO:0000256" key="5">
    <source>
        <dbReference type="ARBA" id="ARBA00022777"/>
    </source>
</evidence>
<comment type="catalytic activity">
    <reaction evidence="1">
        <text>ATP + protein L-histidine = ADP + protein N-phospho-L-histidine.</text>
        <dbReference type="EC" id="2.7.13.3"/>
    </reaction>
</comment>
<dbReference type="Gene3D" id="1.10.287.130">
    <property type="match status" value="1"/>
</dbReference>
<dbReference type="InterPro" id="IPR036097">
    <property type="entry name" value="HisK_dim/P_sf"/>
</dbReference>
<dbReference type="EC" id="2.7.13.3" evidence="2"/>
<gene>
    <name evidence="9" type="ORF">AABB81_04605</name>
</gene>
<dbReference type="PROSITE" id="PS50109">
    <property type="entry name" value="HIS_KIN"/>
    <property type="match status" value="1"/>
</dbReference>
<dbReference type="InterPro" id="IPR036890">
    <property type="entry name" value="HATPase_C_sf"/>
</dbReference>
<evidence type="ECO:0000256" key="6">
    <source>
        <dbReference type="ARBA" id="ARBA00023012"/>
    </source>
</evidence>
<reference evidence="9 10" key="1">
    <citation type="submission" date="2024-04" db="EMBL/GenBank/DDBJ databases">
        <title>whole genome sequencing of Lutimonas vermicola strain IMCC1616.</title>
        <authorList>
            <person name="Bae S.S."/>
        </authorList>
    </citation>
    <scope>NUCLEOTIDE SEQUENCE [LARGE SCALE GENOMIC DNA]</scope>
    <source>
        <strain evidence="9 10">IMCC1616</strain>
    </source>
</reference>
<feature type="transmembrane region" description="Helical" evidence="7">
    <location>
        <begin position="6"/>
        <end position="28"/>
    </location>
</feature>
<dbReference type="PRINTS" id="PR00344">
    <property type="entry name" value="BCTRLSENSOR"/>
</dbReference>
<feature type="domain" description="Histidine kinase" evidence="8">
    <location>
        <begin position="302"/>
        <end position="520"/>
    </location>
</feature>
<dbReference type="SMART" id="SM00388">
    <property type="entry name" value="HisKA"/>
    <property type="match status" value="1"/>
</dbReference>
<dbReference type="Gene3D" id="3.30.565.10">
    <property type="entry name" value="Histidine kinase-like ATPase, C-terminal domain"/>
    <property type="match status" value="1"/>
</dbReference>
<evidence type="ECO:0000256" key="2">
    <source>
        <dbReference type="ARBA" id="ARBA00012438"/>
    </source>
</evidence>
<dbReference type="CDD" id="cd00082">
    <property type="entry name" value="HisKA"/>
    <property type="match status" value="1"/>
</dbReference>
<dbReference type="InterPro" id="IPR050351">
    <property type="entry name" value="BphY/WalK/GraS-like"/>
</dbReference>
<evidence type="ECO:0000256" key="7">
    <source>
        <dbReference type="SAM" id="Phobius"/>
    </source>
</evidence>
<evidence type="ECO:0000256" key="3">
    <source>
        <dbReference type="ARBA" id="ARBA00022553"/>
    </source>
</evidence>
<dbReference type="SMART" id="SM00387">
    <property type="entry name" value="HATPase_c"/>
    <property type="match status" value="1"/>
</dbReference>
<keyword evidence="7" id="KW-1133">Transmembrane helix</keyword>
<keyword evidence="4" id="KW-0808">Transferase</keyword>
<dbReference type="Pfam" id="PF00512">
    <property type="entry name" value="HisKA"/>
    <property type="match status" value="1"/>
</dbReference>
<dbReference type="InterPro" id="IPR003661">
    <property type="entry name" value="HisK_dim/P_dom"/>
</dbReference>
<dbReference type="PANTHER" id="PTHR45453:SF1">
    <property type="entry name" value="PHOSPHATE REGULON SENSOR PROTEIN PHOR"/>
    <property type="match status" value="1"/>
</dbReference>
<proteinExistence type="predicted"/>
<keyword evidence="10" id="KW-1185">Reference proteome</keyword>
<evidence type="ECO:0000313" key="10">
    <source>
        <dbReference type="Proteomes" id="UP001474120"/>
    </source>
</evidence>
<dbReference type="GO" id="GO:0016301">
    <property type="term" value="F:kinase activity"/>
    <property type="evidence" value="ECO:0007669"/>
    <property type="project" value="UniProtKB-KW"/>
</dbReference>
<evidence type="ECO:0000256" key="4">
    <source>
        <dbReference type="ARBA" id="ARBA00022679"/>
    </source>
</evidence>
<sequence length="520" mass="60661">MSKRIFVLLIVLMVISLFGIITVQIFWIRSSIEMREEQFSTSVKFALARVSENIQKREFRENISRYAPLIDSMQKSKESNVRDFVFQQIDTSRNEIFTFRQSILENNYKSQFSPFEADTVNFKTFLSREETQIEKIEFNSKDFSELSPKDRMVKVERLDKYDKLELESIFKNIVSRTPIHDRVSSNEIRMNLDNELRARNIDTKFEFGVFSEELITKVKSDRFVEKRGYTYNVPLFVTDDSIDYDLYVSFPEKKEYILSTISWILILSAIFIFIIILSFASALYQLIRQKQISEIKTDFINNMTHEFKTPIATINLAIDSIRNPKIIGDKEKVIRYSEMIREENKRMHAQVENVLRISKLEKNQLDLSKDVVDLHDIIEDAVSHVALIIRDREGFIEKNLEARQSEILASKFHMTNVITNILDNAIKYSEGPPEIRIKTENAGNNIVLKISDNGIGMSKHVQRKVFNKFYREETGNIHNVKGHGLGLSYVKSIVERHQGHVYLESEKGKGSTFTVKLPII</sequence>
<dbReference type="SUPFAM" id="SSF47384">
    <property type="entry name" value="Homodimeric domain of signal transducing histidine kinase"/>
    <property type="match status" value="1"/>
</dbReference>
<protein>
    <recommendedName>
        <fullName evidence="2">histidine kinase</fullName>
        <ecNumber evidence="2">2.7.13.3</ecNumber>
    </recommendedName>
</protein>
<dbReference type="PANTHER" id="PTHR45453">
    <property type="entry name" value="PHOSPHATE REGULON SENSOR PROTEIN PHOR"/>
    <property type="match status" value="1"/>
</dbReference>
<dbReference type="InterPro" id="IPR005467">
    <property type="entry name" value="His_kinase_dom"/>
</dbReference>
<evidence type="ECO:0000256" key="1">
    <source>
        <dbReference type="ARBA" id="ARBA00000085"/>
    </source>
</evidence>
<evidence type="ECO:0000259" key="8">
    <source>
        <dbReference type="PROSITE" id="PS50109"/>
    </source>
</evidence>
<dbReference type="EMBL" id="JBCDNA010000001">
    <property type="protein sequence ID" value="MEL4455164.1"/>
    <property type="molecule type" value="Genomic_DNA"/>
</dbReference>
<keyword evidence="6" id="KW-0902">Two-component regulatory system</keyword>
<keyword evidence="7" id="KW-0472">Membrane</keyword>
<feature type="transmembrane region" description="Helical" evidence="7">
    <location>
        <begin position="263"/>
        <end position="287"/>
    </location>
</feature>
<dbReference type="Proteomes" id="UP001474120">
    <property type="component" value="Unassembled WGS sequence"/>
</dbReference>